<dbReference type="PROSITE" id="PS00455">
    <property type="entry name" value="AMP_BINDING"/>
    <property type="match status" value="1"/>
</dbReference>
<dbReference type="GO" id="GO:0006629">
    <property type="term" value="P:lipid metabolic process"/>
    <property type="evidence" value="ECO:0007669"/>
    <property type="project" value="InterPro"/>
</dbReference>
<accession>W9YRZ4</accession>
<evidence type="ECO:0000313" key="2">
    <source>
        <dbReference type="EMBL" id="EXJ92021.1"/>
    </source>
</evidence>
<dbReference type="Gene3D" id="3.30.300.30">
    <property type="match status" value="1"/>
</dbReference>
<keyword evidence="2" id="KW-0436">Ligase</keyword>
<comment type="caution">
    <text evidence="2">The sequence shown here is derived from an EMBL/GenBank/DDBJ whole genome shotgun (WGS) entry which is preliminary data.</text>
</comment>
<dbReference type="AlphaFoldDB" id="W9YRZ4"/>
<dbReference type="GO" id="GO:0030729">
    <property type="term" value="F:acetoacetate-CoA ligase activity"/>
    <property type="evidence" value="ECO:0007669"/>
    <property type="project" value="InterPro"/>
</dbReference>
<dbReference type="OrthoDB" id="10253869at2759"/>
<dbReference type="InterPro" id="IPR005914">
    <property type="entry name" value="Acac_CoA_synth"/>
</dbReference>
<dbReference type="RefSeq" id="XP_007728911.1">
    <property type="nucleotide sequence ID" value="XM_007730721.1"/>
</dbReference>
<dbReference type="GeneID" id="19164711"/>
<organism evidence="2 3">
    <name type="scientific">Capronia epimyces CBS 606.96</name>
    <dbReference type="NCBI Taxonomy" id="1182542"/>
    <lineage>
        <taxon>Eukaryota</taxon>
        <taxon>Fungi</taxon>
        <taxon>Dikarya</taxon>
        <taxon>Ascomycota</taxon>
        <taxon>Pezizomycotina</taxon>
        <taxon>Eurotiomycetes</taxon>
        <taxon>Chaetothyriomycetidae</taxon>
        <taxon>Chaetothyriales</taxon>
        <taxon>Herpotrichiellaceae</taxon>
        <taxon>Capronia</taxon>
    </lineage>
</organism>
<gene>
    <name evidence="2" type="ORF">A1O3_00571</name>
</gene>
<dbReference type="SUPFAM" id="SSF56801">
    <property type="entry name" value="Acetyl-CoA synthetase-like"/>
    <property type="match status" value="1"/>
</dbReference>
<name>W9YRZ4_9EURO</name>
<dbReference type="STRING" id="1182542.W9YRZ4"/>
<evidence type="ECO:0000313" key="3">
    <source>
        <dbReference type="Proteomes" id="UP000019478"/>
    </source>
</evidence>
<dbReference type="EMBL" id="AMGY01000001">
    <property type="protein sequence ID" value="EXJ92021.1"/>
    <property type="molecule type" value="Genomic_DNA"/>
</dbReference>
<dbReference type="HOGENOM" id="CLU_000022_3_3_1"/>
<dbReference type="InterPro" id="IPR042099">
    <property type="entry name" value="ANL_N_sf"/>
</dbReference>
<evidence type="ECO:0000259" key="1">
    <source>
        <dbReference type="Pfam" id="PF00501"/>
    </source>
</evidence>
<dbReference type="PANTHER" id="PTHR42921:SF4">
    <property type="entry name" value="ACETOACETYL-COA SYNTHASE (AFU_ORTHOLOGUE AFUA_8G04770)"/>
    <property type="match status" value="1"/>
</dbReference>
<dbReference type="InterPro" id="IPR000873">
    <property type="entry name" value="AMP-dep_synth/lig_dom"/>
</dbReference>
<dbReference type="InterPro" id="IPR020845">
    <property type="entry name" value="AMP-binding_CS"/>
</dbReference>
<protein>
    <submittedName>
        <fullName evidence="2">Acetoacetate-CoA ligase</fullName>
    </submittedName>
</protein>
<dbReference type="eggNOG" id="KOG1175">
    <property type="taxonomic scope" value="Eukaryota"/>
</dbReference>
<dbReference type="NCBIfam" id="TIGR01217">
    <property type="entry name" value="ac_ac_CoA_syn"/>
    <property type="match status" value="1"/>
</dbReference>
<dbReference type="Gene3D" id="3.40.50.12780">
    <property type="entry name" value="N-terminal domain of ligase-like"/>
    <property type="match status" value="1"/>
</dbReference>
<dbReference type="PANTHER" id="PTHR42921">
    <property type="entry name" value="ACETOACETYL-COA SYNTHETASE"/>
    <property type="match status" value="1"/>
</dbReference>
<dbReference type="Proteomes" id="UP000019478">
    <property type="component" value="Unassembled WGS sequence"/>
</dbReference>
<keyword evidence="3" id="KW-1185">Reference proteome</keyword>
<feature type="domain" description="AMP-dependent synthetase/ligase" evidence="1">
    <location>
        <begin position="126"/>
        <end position="508"/>
    </location>
</feature>
<dbReference type="InterPro" id="IPR045851">
    <property type="entry name" value="AMP-bd_C_sf"/>
</dbReference>
<dbReference type="Pfam" id="PF00501">
    <property type="entry name" value="AMP-binding"/>
    <property type="match status" value="1"/>
</dbReference>
<reference evidence="2 3" key="1">
    <citation type="submission" date="2013-03" db="EMBL/GenBank/DDBJ databases">
        <title>The Genome Sequence of Capronia epimyces CBS 606.96.</title>
        <authorList>
            <consortium name="The Broad Institute Genomics Platform"/>
            <person name="Cuomo C."/>
            <person name="de Hoog S."/>
            <person name="Gorbushina A."/>
            <person name="Walker B."/>
            <person name="Young S.K."/>
            <person name="Zeng Q."/>
            <person name="Gargeya S."/>
            <person name="Fitzgerald M."/>
            <person name="Haas B."/>
            <person name="Abouelleil A."/>
            <person name="Allen A.W."/>
            <person name="Alvarado L."/>
            <person name="Arachchi H.M."/>
            <person name="Berlin A.M."/>
            <person name="Chapman S.B."/>
            <person name="Gainer-Dewar J."/>
            <person name="Goldberg J."/>
            <person name="Griggs A."/>
            <person name="Gujja S."/>
            <person name="Hansen M."/>
            <person name="Howarth C."/>
            <person name="Imamovic A."/>
            <person name="Ireland A."/>
            <person name="Larimer J."/>
            <person name="McCowan C."/>
            <person name="Murphy C."/>
            <person name="Pearson M."/>
            <person name="Poon T.W."/>
            <person name="Priest M."/>
            <person name="Roberts A."/>
            <person name="Saif S."/>
            <person name="Shea T."/>
            <person name="Sisk P."/>
            <person name="Sykes S."/>
            <person name="Wortman J."/>
            <person name="Nusbaum C."/>
            <person name="Birren B."/>
        </authorList>
    </citation>
    <scope>NUCLEOTIDE SEQUENCE [LARGE SCALE GENOMIC DNA]</scope>
    <source>
        <strain evidence="2 3">CBS 606.96</strain>
    </source>
</reference>
<proteinExistence type="predicted"/>
<sequence length="700" mass="77791">MPDNKAVKVLPRKLWEHPDPEQTAMGRFRLQLENEKKVKLPTFDALNNWSVNNRVEFWDFAWRYLNVIHEGTYTTPVDGTASIETNPPWFEGVKVNFAENILFSAGYPNRSPSRLTTHGKEDDKIAATEVREGAVDVHHFTWAELRRRTGHLSQALRAAGVVKGDRIAAVSGNNFQTLVVFLATTALGAIFSSSATDMGVNGVLDRLRQIKPKWVFMDDCAVYNGKTTDLRPRMQSLIDGMADVEEWLGLISLSQSQTPASISHLPKTQSLAQFLSQATTHELTFTRVDFNDPCLIVYSSGTTGPPKCIVHRTGGILLSLRKEMGLHRGFGPQHVQLQYTTTGWIMYLVSTAGLLFGARIVLYDGSVFFPDKLAFIRLLQDQGVTHFGTSPRYMHELQRDGIRPREVADLSRLELVTSTGMVLSDSLFEWFYDQGFPPRVHLANISGGTDIAGTFAMENPLSPVYVGGCQGPSLGVPISIFRQGSGDDDRFGTAVKDGEAGELVATGAFPNMPVTFWGPEGDQKYRAAYFARYQHAWTQGDLVCRHPTTKQIIFLGRSDGVLNPSGIRFGSAEIYNVVEDHFGHLVADSLCVGQRRPRDADESVFLFLLMKPGVPFTPELAKQIKDVVRQKRSARHVPKYIFQTPAIPTTVNLKKAEIPVKQIISGASIQNSGAIANPQSLQFYYQFAEMENMTDAQSKL</sequence>